<dbReference type="Pfam" id="PF04577">
    <property type="entry name" value="Glyco_transf_61"/>
    <property type="match status" value="1"/>
</dbReference>
<accession>V4RGE1</accession>
<dbReference type="GO" id="GO:0016757">
    <property type="term" value="F:glycosyltransferase activity"/>
    <property type="evidence" value="ECO:0007669"/>
    <property type="project" value="UniProtKB-KW"/>
</dbReference>
<dbReference type="Proteomes" id="UP000017837">
    <property type="component" value="Unassembled WGS sequence"/>
</dbReference>
<sequence>MARGRAEWKQALDIKPRLGKIFGGLEARAPSLTRAIRYYSLTETLPPGQSFEHTGRPMRLDQPVYAPTFKTLMVNNVESYNPGVAADAVMLDTAILENVRLVGHTLFPIRSETARIVSDKADSIPWGITYPSLSFKPPVPVAGLVTAIPRIKNYYHLMVDYVMPVMAALLRHPDRLSGPVTFVVNHDYPMLDVLIGTLREQGIEARLMKVGDGDTVMAARYLWAKSKAYHTEHAYAFRDELRLLSEAVARKTAHIKVPDKVFIPRSRTRLRNLLNQSELQAALATRGFAAWELEWSRPLEQIALFQRAGQIVSVHGAGLTNLMWGEGGHIVEIFPNDARKTTYLHMASQNGWTYDYVLGSDEAARQNFSVTVDEVLTKIG</sequence>
<dbReference type="STRING" id="1121022.GCA_000376105_00942"/>
<evidence type="ECO:0000313" key="6">
    <source>
        <dbReference type="Proteomes" id="UP000017837"/>
    </source>
</evidence>
<keyword evidence="1" id="KW-0328">Glycosyltransferase</keyword>
<dbReference type="PATRIC" id="fig|1121022.4.peg.2550"/>
<dbReference type="EMBL" id="AWGB01000024">
    <property type="protein sequence ID" value="ESQ90418.1"/>
    <property type="molecule type" value="Genomic_DNA"/>
</dbReference>
<comment type="caution">
    <text evidence="5">The sequence shown here is derived from an EMBL/GenBank/DDBJ whole genome shotgun (WGS) entry which is preliminary data.</text>
</comment>
<keyword evidence="3" id="KW-0325">Glycoprotein</keyword>
<keyword evidence="2" id="KW-0808">Transferase</keyword>
<dbReference type="eggNOG" id="COG4421">
    <property type="taxonomic scope" value="Bacteria"/>
</dbReference>
<reference evidence="5 6" key="1">
    <citation type="journal article" date="2014" name="Nature">
        <title>Sequential evolution of bacterial morphology by co-option of a developmental regulator.</title>
        <authorList>
            <person name="Jiang C."/>
            <person name="Brown P.J."/>
            <person name="Ducret A."/>
            <person name="Brun Y.V."/>
        </authorList>
    </citation>
    <scope>NUCLEOTIDE SEQUENCE [LARGE SCALE GENOMIC DNA]</scope>
    <source>
        <strain evidence="5 6">DSM 16100</strain>
    </source>
</reference>
<dbReference type="PANTHER" id="PTHR20961">
    <property type="entry name" value="GLYCOSYLTRANSFERASE"/>
    <property type="match status" value="1"/>
</dbReference>
<dbReference type="InterPro" id="IPR049625">
    <property type="entry name" value="Glyco_transf_61_cat"/>
</dbReference>
<name>V4RGE1_9CAUL</name>
<evidence type="ECO:0000259" key="4">
    <source>
        <dbReference type="Pfam" id="PF04577"/>
    </source>
</evidence>
<evidence type="ECO:0000313" key="5">
    <source>
        <dbReference type="EMBL" id="ESQ90418.1"/>
    </source>
</evidence>
<organism evidence="5 6">
    <name type="scientific">Asticcacaulis benevestitus DSM 16100 = ATCC BAA-896</name>
    <dbReference type="NCBI Taxonomy" id="1121022"/>
    <lineage>
        <taxon>Bacteria</taxon>
        <taxon>Pseudomonadati</taxon>
        <taxon>Pseudomonadota</taxon>
        <taxon>Alphaproteobacteria</taxon>
        <taxon>Caulobacterales</taxon>
        <taxon>Caulobacteraceae</taxon>
        <taxon>Asticcacaulis</taxon>
    </lineage>
</organism>
<evidence type="ECO:0000256" key="1">
    <source>
        <dbReference type="ARBA" id="ARBA00022676"/>
    </source>
</evidence>
<dbReference type="AlphaFoldDB" id="V4RGE1"/>
<proteinExistence type="predicted"/>
<gene>
    <name evidence="5" type="ORF">ABENE_12575</name>
</gene>
<dbReference type="OrthoDB" id="288504at2"/>
<dbReference type="InterPro" id="IPR007657">
    <property type="entry name" value="Glycosyltransferase_61"/>
</dbReference>
<protein>
    <recommendedName>
        <fullName evidence="4">Glycosyltransferase 61 catalytic domain-containing protein</fullName>
    </recommendedName>
</protein>
<evidence type="ECO:0000256" key="3">
    <source>
        <dbReference type="ARBA" id="ARBA00023180"/>
    </source>
</evidence>
<keyword evidence="6" id="KW-1185">Reference proteome</keyword>
<evidence type="ECO:0000256" key="2">
    <source>
        <dbReference type="ARBA" id="ARBA00022679"/>
    </source>
</evidence>
<feature type="domain" description="Glycosyltransferase 61 catalytic" evidence="4">
    <location>
        <begin position="154"/>
        <end position="325"/>
    </location>
</feature>
<dbReference type="RefSeq" id="WP_018080611.1">
    <property type="nucleotide sequence ID" value="NZ_AQWM01000002.1"/>
</dbReference>